<feature type="domain" description="SGNH hydrolase-type esterase" evidence="1">
    <location>
        <begin position="184"/>
        <end position="362"/>
    </location>
</feature>
<dbReference type="InterPro" id="IPR032740">
    <property type="entry name" value="GxDLY"/>
</dbReference>
<dbReference type="SUPFAM" id="SSF52266">
    <property type="entry name" value="SGNH hydrolase"/>
    <property type="match status" value="1"/>
</dbReference>
<evidence type="ECO:0000259" key="2">
    <source>
        <dbReference type="Pfam" id="PF14607"/>
    </source>
</evidence>
<proteinExistence type="predicted"/>
<reference evidence="3" key="2">
    <citation type="journal article" date="2021" name="PeerJ">
        <title>Extensive microbial diversity within the chicken gut microbiome revealed by metagenomics and culture.</title>
        <authorList>
            <person name="Gilroy R."/>
            <person name="Ravi A."/>
            <person name="Getino M."/>
            <person name="Pursley I."/>
            <person name="Horton D.L."/>
            <person name="Alikhan N.F."/>
            <person name="Baker D."/>
            <person name="Gharbi K."/>
            <person name="Hall N."/>
            <person name="Watson M."/>
            <person name="Adriaenssens E.M."/>
            <person name="Foster-Nyarko E."/>
            <person name="Jarju S."/>
            <person name="Secka A."/>
            <person name="Antonio M."/>
            <person name="Oren A."/>
            <person name="Chaudhuri R.R."/>
            <person name="La Ragione R."/>
            <person name="Hildebrand F."/>
            <person name="Pallen M.J."/>
        </authorList>
    </citation>
    <scope>NUCLEOTIDE SEQUENCE</scope>
    <source>
        <strain evidence="3">2478</strain>
    </source>
</reference>
<comment type="caution">
    <text evidence="3">The sequence shown here is derived from an EMBL/GenBank/DDBJ whole genome shotgun (WGS) entry which is preliminary data.</text>
</comment>
<accession>A0A9D9IUF5</accession>
<dbReference type="AlphaFoldDB" id="A0A9D9IUF5"/>
<dbReference type="Proteomes" id="UP000823771">
    <property type="component" value="Unassembled WGS sequence"/>
</dbReference>
<dbReference type="Pfam" id="PF14606">
    <property type="entry name" value="Lipase_GDSL_3"/>
    <property type="match status" value="1"/>
</dbReference>
<dbReference type="InterPro" id="IPR036514">
    <property type="entry name" value="SGNH_hydro_sf"/>
</dbReference>
<dbReference type="Gene3D" id="3.40.50.1110">
    <property type="entry name" value="SGNH hydrolase"/>
    <property type="match status" value="1"/>
</dbReference>
<feature type="domain" description="SGNH hydrolase-type esterase N-terminal" evidence="2">
    <location>
        <begin position="32"/>
        <end position="172"/>
    </location>
</feature>
<gene>
    <name evidence="3" type="ORF">IAB80_04925</name>
</gene>
<keyword evidence="3" id="KW-0378">Hydrolase</keyword>
<evidence type="ECO:0000313" key="3">
    <source>
        <dbReference type="EMBL" id="MBO8478209.1"/>
    </source>
</evidence>
<dbReference type="EMBL" id="JADILZ010000042">
    <property type="protein sequence ID" value="MBO8478209.1"/>
    <property type="molecule type" value="Genomic_DNA"/>
</dbReference>
<dbReference type="InterPro" id="IPR013830">
    <property type="entry name" value="SGNH_hydro"/>
</dbReference>
<dbReference type="Pfam" id="PF14607">
    <property type="entry name" value="GxDLY"/>
    <property type="match status" value="1"/>
</dbReference>
<reference evidence="3" key="1">
    <citation type="submission" date="2020-10" db="EMBL/GenBank/DDBJ databases">
        <authorList>
            <person name="Gilroy R."/>
        </authorList>
    </citation>
    <scope>NUCLEOTIDE SEQUENCE</scope>
    <source>
        <strain evidence="3">2478</strain>
    </source>
</reference>
<sequence>MKVSGGKAWLLAVTAFLCLVVSVFPMYGGDAVWHDASRYPLIGKAGSASLTRYERLPAALQGKVRDAVWYLGRNSAGLAVRFRSNSTSVKAKWTSMFSNSMNHMTETGVRGLDLYVLMDGKWRFAGSGRPGGKTTEAVLVSEMTPEFREYMLYLSLYDGVDSLEIGVDEGAVVEMPAVASPSREKPVVMYGTSILQGGCASRPGMAHTNIIGRCLDREVINLGFSGNALLDFEIAELMASVPDPGVFVLDYVPNASAGMIDEKGERFFRILRDSHPDVPIVFIEDPEFPHSVFDASIRAEIEQKNRAQRALYERLRKSGERRLYYIGSKGMIGDDGEATVDGIHFTDLGMERYVSHVLPVLKKALRK</sequence>
<organism evidence="3 4">
    <name type="scientific">Candidatus Cryptobacteroides excrementipullorum</name>
    <dbReference type="NCBI Taxonomy" id="2840761"/>
    <lineage>
        <taxon>Bacteria</taxon>
        <taxon>Pseudomonadati</taxon>
        <taxon>Bacteroidota</taxon>
        <taxon>Bacteroidia</taxon>
        <taxon>Bacteroidales</taxon>
        <taxon>Candidatus Cryptobacteroides</taxon>
    </lineage>
</organism>
<dbReference type="Gene3D" id="2.60.120.260">
    <property type="entry name" value="Galactose-binding domain-like"/>
    <property type="match status" value="1"/>
</dbReference>
<evidence type="ECO:0000259" key="1">
    <source>
        <dbReference type="Pfam" id="PF14606"/>
    </source>
</evidence>
<evidence type="ECO:0000313" key="4">
    <source>
        <dbReference type="Proteomes" id="UP000823771"/>
    </source>
</evidence>
<protein>
    <submittedName>
        <fullName evidence="3">SGNH/GDSL hydrolase family protein</fullName>
    </submittedName>
</protein>
<dbReference type="CDD" id="cd01844">
    <property type="entry name" value="SGNH_hydrolase_like_6"/>
    <property type="match status" value="1"/>
</dbReference>
<dbReference type="GO" id="GO:0016788">
    <property type="term" value="F:hydrolase activity, acting on ester bonds"/>
    <property type="evidence" value="ECO:0007669"/>
    <property type="project" value="UniProtKB-ARBA"/>
</dbReference>
<name>A0A9D9IUF5_9BACT</name>